<reference evidence="1 2" key="1">
    <citation type="journal article" date="2015" name="Nature">
        <title>rRNA introns, odd ribosomes, and small enigmatic genomes across a large radiation of phyla.</title>
        <authorList>
            <person name="Brown C.T."/>
            <person name="Hug L.A."/>
            <person name="Thomas B.C."/>
            <person name="Sharon I."/>
            <person name="Castelle C.J."/>
            <person name="Singh A."/>
            <person name="Wilkins M.J."/>
            <person name="Williams K.H."/>
            <person name="Banfield J.F."/>
        </authorList>
    </citation>
    <scope>NUCLEOTIDE SEQUENCE [LARGE SCALE GENOMIC DNA]</scope>
</reference>
<evidence type="ECO:0000313" key="1">
    <source>
        <dbReference type="EMBL" id="KKQ68181.1"/>
    </source>
</evidence>
<name>A0A0G0MTC9_9BACT</name>
<protein>
    <submittedName>
        <fullName evidence="1">Uncharacterized protein</fullName>
    </submittedName>
</protein>
<dbReference type="EMBL" id="LBUT01000026">
    <property type="protein sequence ID" value="KKQ68181.1"/>
    <property type="molecule type" value="Genomic_DNA"/>
</dbReference>
<proteinExistence type="predicted"/>
<sequence length="55" mass="6215">MADLTKFIVHDVGTQFGAYFHYSYDLLIESIHDFPSSGVKEDINSGIKQVLILIK</sequence>
<dbReference type="AlphaFoldDB" id="A0A0G0MTC9"/>
<organism evidence="1 2">
    <name type="scientific">Candidatus Shapirobacteria bacterium GW2011_GWE2_38_30</name>
    <dbReference type="NCBI Taxonomy" id="1618490"/>
    <lineage>
        <taxon>Bacteria</taxon>
        <taxon>Candidatus Shapironibacteriota</taxon>
    </lineage>
</organism>
<comment type="caution">
    <text evidence="1">The sequence shown here is derived from an EMBL/GenBank/DDBJ whole genome shotgun (WGS) entry which is preliminary data.</text>
</comment>
<accession>A0A0G0MTC9</accession>
<evidence type="ECO:0000313" key="2">
    <source>
        <dbReference type="Proteomes" id="UP000034406"/>
    </source>
</evidence>
<dbReference type="STRING" id="1618490.US90_C0026G0005"/>
<dbReference type="Proteomes" id="UP000034406">
    <property type="component" value="Unassembled WGS sequence"/>
</dbReference>
<gene>
    <name evidence="1" type="ORF">US90_C0026G0005</name>
</gene>